<feature type="region of interest" description="Disordered" evidence="1">
    <location>
        <begin position="58"/>
        <end position="93"/>
    </location>
</feature>
<organism evidence="2 3">
    <name type="scientific">Pseudoalteromonas ruthenica</name>
    <dbReference type="NCBI Taxonomy" id="151081"/>
    <lineage>
        <taxon>Bacteria</taxon>
        <taxon>Pseudomonadati</taxon>
        <taxon>Pseudomonadota</taxon>
        <taxon>Gammaproteobacteria</taxon>
        <taxon>Alteromonadales</taxon>
        <taxon>Pseudoalteromonadaceae</taxon>
        <taxon>Pseudoalteromonas</taxon>
    </lineage>
</organism>
<dbReference type="STRING" id="151081.TW72_11490"/>
<evidence type="ECO:0000313" key="3">
    <source>
        <dbReference type="Proteomes" id="UP000305874"/>
    </source>
</evidence>
<evidence type="ECO:0000256" key="1">
    <source>
        <dbReference type="SAM" id="MobiDB-lite"/>
    </source>
</evidence>
<proteinExistence type="predicted"/>
<dbReference type="Proteomes" id="UP000305874">
    <property type="component" value="Unassembled WGS sequence"/>
</dbReference>
<reference evidence="2 3" key="1">
    <citation type="submission" date="2017-12" db="EMBL/GenBank/DDBJ databases">
        <authorList>
            <person name="Paulsen S."/>
            <person name="Gram L.K."/>
        </authorList>
    </citation>
    <scope>NUCLEOTIDE SEQUENCE [LARGE SCALE GENOMIC DNA]</scope>
    <source>
        <strain evidence="2 3">S2897</strain>
    </source>
</reference>
<gene>
    <name evidence="2" type="ORF">CWC05_09285</name>
</gene>
<dbReference type="RefSeq" id="WP_138548001.1">
    <property type="nucleotide sequence ID" value="NZ_PNCG01000009.1"/>
</dbReference>
<evidence type="ECO:0000313" key="2">
    <source>
        <dbReference type="EMBL" id="TMP87274.1"/>
    </source>
</evidence>
<sequence>MNKQLVITALGAFSLGFGGGYIVFFEPSPAPLVPAMQPAPSSDAQLVTHPPQLAALPESPQTAVKKQQPPPATDTPEVAPEQPQGAANSTSDIDTLRRELAAAKQTIATYKHILDAPSDMEAELKERFTNQERDEAWAYEVETKVSDFVYSQGLAYKIKLDTAQCKQTVCRLQFSAQEDVELDPRDDWHNIQNTLMEQPWWQQFHRTNSRSSEAGLNLWVERLPPSS</sequence>
<comment type="caution">
    <text evidence="2">The sequence shown here is derived from an EMBL/GenBank/DDBJ whole genome shotgun (WGS) entry which is preliminary data.</text>
</comment>
<dbReference type="AlphaFoldDB" id="A0A5S3Z4S9"/>
<reference evidence="3" key="2">
    <citation type="submission" date="2019-06" db="EMBL/GenBank/DDBJ databases">
        <title>Co-occurence of chitin degradation, pigmentation and bioactivity in marine Pseudoalteromonas.</title>
        <authorList>
            <person name="Sonnenschein E.C."/>
            <person name="Bech P.K."/>
        </authorList>
    </citation>
    <scope>NUCLEOTIDE SEQUENCE [LARGE SCALE GENOMIC DNA]</scope>
    <source>
        <strain evidence="3">S2897</strain>
    </source>
</reference>
<name>A0A5S3Z4S9_9GAMM</name>
<dbReference type="EMBL" id="PNCG01000009">
    <property type="protein sequence ID" value="TMP87274.1"/>
    <property type="molecule type" value="Genomic_DNA"/>
</dbReference>
<protein>
    <submittedName>
        <fullName evidence="2">Uncharacterized protein</fullName>
    </submittedName>
</protein>
<accession>A0A5S3Z4S9</accession>